<name>A0A1G2JPW0_9BACT</name>
<proteinExistence type="predicted"/>
<sequence length="90" mass="10645">MSQRNHWHWFRETAIDVVEKFNNDVLERLTSALRRYQAIDGEEQERLREARLIDTHGEIEFYEDLLAICESEIGQRKVLAEIATEEGRVA</sequence>
<accession>A0A1G2JPW0</accession>
<protein>
    <submittedName>
        <fullName evidence="1">Uncharacterized protein</fullName>
    </submittedName>
</protein>
<organism evidence="1 2">
    <name type="scientific">Candidatus Staskawiczbacteria bacterium RIFOXYD1_FULL_32_13</name>
    <dbReference type="NCBI Taxonomy" id="1802234"/>
    <lineage>
        <taxon>Bacteria</taxon>
        <taxon>Candidatus Staskawicziibacteriota</taxon>
    </lineage>
</organism>
<dbReference type="Proteomes" id="UP000178935">
    <property type="component" value="Unassembled WGS sequence"/>
</dbReference>
<dbReference type="AlphaFoldDB" id="A0A1G2JPW0"/>
<evidence type="ECO:0000313" key="2">
    <source>
        <dbReference type="Proteomes" id="UP000178935"/>
    </source>
</evidence>
<reference evidence="1 2" key="1">
    <citation type="journal article" date="2016" name="Nat. Commun.">
        <title>Thousands of microbial genomes shed light on interconnected biogeochemical processes in an aquifer system.</title>
        <authorList>
            <person name="Anantharaman K."/>
            <person name="Brown C.T."/>
            <person name="Hug L.A."/>
            <person name="Sharon I."/>
            <person name="Castelle C.J."/>
            <person name="Probst A.J."/>
            <person name="Thomas B.C."/>
            <person name="Singh A."/>
            <person name="Wilkins M.J."/>
            <person name="Karaoz U."/>
            <person name="Brodie E.L."/>
            <person name="Williams K.H."/>
            <person name="Hubbard S.S."/>
            <person name="Banfield J.F."/>
        </authorList>
    </citation>
    <scope>NUCLEOTIDE SEQUENCE [LARGE SCALE GENOMIC DNA]</scope>
</reference>
<gene>
    <name evidence="1" type="ORF">A2561_01145</name>
</gene>
<comment type="caution">
    <text evidence="1">The sequence shown here is derived from an EMBL/GenBank/DDBJ whole genome shotgun (WGS) entry which is preliminary data.</text>
</comment>
<evidence type="ECO:0000313" key="1">
    <source>
        <dbReference type="EMBL" id="OGZ89177.1"/>
    </source>
</evidence>
<dbReference type="EMBL" id="MHPU01000010">
    <property type="protein sequence ID" value="OGZ89177.1"/>
    <property type="molecule type" value="Genomic_DNA"/>
</dbReference>